<dbReference type="InterPro" id="IPR020084">
    <property type="entry name" value="NUDIX_hydrolase_CS"/>
</dbReference>
<dbReference type="Pfam" id="PF18290">
    <property type="entry name" value="Nudix_hydro"/>
    <property type="match status" value="1"/>
</dbReference>
<dbReference type="eggNOG" id="KOG0648">
    <property type="taxonomic scope" value="Eukaryota"/>
</dbReference>
<dbReference type="FunFam" id="3.90.79.10:FF:000027">
    <property type="entry name" value="nucleoside diphosphate-linked moiety X motif 6"/>
    <property type="match status" value="1"/>
</dbReference>
<evidence type="ECO:0000256" key="9">
    <source>
        <dbReference type="ARBA" id="ARBA00057091"/>
    </source>
</evidence>
<evidence type="ECO:0000256" key="10">
    <source>
        <dbReference type="ARBA" id="ARBA00068898"/>
    </source>
</evidence>
<dbReference type="InParanoid" id="A0A1X7U871"/>
<dbReference type="Gene3D" id="3.90.79.10">
    <property type="entry name" value="Nucleoside Triphosphate Pyrophosphohydrolase"/>
    <property type="match status" value="1"/>
</dbReference>
<dbReference type="AlphaFoldDB" id="A0A1X7U871"/>
<dbReference type="GO" id="GO:0047631">
    <property type="term" value="F:ADP-ribose diphosphatase activity"/>
    <property type="evidence" value="ECO:0007669"/>
    <property type="project" value="TreeGrafter"/>
</dbReference>
<dbReference type="PANTHER" id="PTHR13994:SF46">
    <property type="entry name" value="NUCLEOSIDE DIPHOSPHATE-LINKED MOIETY X MOTIF 6"/>
    <property type="match status" value="1"/>
</dbReference>
<name>A0A1X7U871_AMPQE</name>
<dbReference type="KEGG" id="aqu:100639072"/>
<comment type="similarity">
    <text evidence="4">Belongs to the Nudix hydrolase family.</text>
</comment>
<evidence type="ECO:0000256" key="7">
    <source>
        <dbReference type="ARBA" id="ARBA00023128"/>
    </source>
</evidence>
<proteinExistence type="inferred from homology"/>
<evidence type="ECO:0000313" key="12">
    <source>
        <dbReference type="EnsemblMetazoa" id="Aqu2.1.23863_001"/>
    </source>
</evidence>
<accession>A0A1X7U871</accession>
<dbReference type="GO" id="GO:0005739">
    <property type="term" value="C:mitochondrion"/>
    <property type="evidence" value="ECO:0007669"/>
    <property type="project" value="UniProtKB-SubCell"/>
</dbReference>
<evidence type="ECO:0000256" key="1">
    <source>
        <dbReference type="ARBA" id="ARBA00004123"/>
    </source>
</evidence>
<dbReference type="GO" id="GO:0035529">
    <property type="term" value="F:NADH pyrophosphatase activity"/>
    <property type="evidence" value="ECO:0007669"/>
    <property type="project" value="TreeGrafter"/>
</dbReference>
<dbReference type="EnsemblMetazoa" id="Aqu2.1.23863_001">
    <property type="protein sequence ID" value="Aqu2.1.23863_001"/>
    <property type="gene ID" value="Aqu2.1.23863"/>
</dbReference>
<dbReference type="InterPro" id="IPR003293">
    <property type="entry name" value="Nudix_hydrolase6-like"/>
</dbReference>
<dbReference type="Pfam" id="PF00293">
    <property type="entry name" value="NUDIX"/>
    <property type="match status" value="1"/>
</dbReference>
<reference evidence="12" key="2">
    <citation type="submission" date="2017-05" db="UniProtKB">
        <authorList>
            <consortium name="EnsemblMetazoa"/>
        </authorList>
    </citation>
    <scope>IDENTIFICATION</scope>
</reference>
<evidence type="ECO:0000256" key="4">
    <source>
        <dbReference type="ARBA" id="ARBA00005582"/>
    </source>
</evidence>
<comment type="function">
    <text evidence="9">May contribute to the regulation of cell proliferation.</text>
</comment>
<dbReference type="Gene3D" id="3.40.630.30">
    <property type="match status" value="1"/>
</dbReference>
<dbReference type="EnsemblMetazoa" id="XM_020000114.1">
    <property type="protein sequence ID" value="XP_019855673.1"/>
    <property type="gene ID" value="LOC100639072"/>
</dbReference>
<sequence>MTTYRPHPPHQAHVHSASELMAAGRSLLLYYQRLVSPLVRRHNSSISSEAAGLKVSLVDPFNAVRVRLAETAHWTIEEFKEKMSFHIDQWISEKRSAVWLHVPLVHCSLLNVAVLDCRFNIHHSLSNEIVLSRWLRQDTVNKIPPFASHQVGVCGVVYREDTSEILVTQDKYKPARWKFPGGISEFAEDITDTAEREVLEETGIMAKTQSIIAFRQHHHLSIAFGQSDLYFICRMKPFTYTIRPCTSEILKCQWMGIRELQASPLATILTNRIAVMMLRGAKNGFRELDIKWEDLPSPADSNQTYRLFGKRT</sequence>
<dbReference type="InterPro" id="IPR000086">
    <property type="entry name" value="NUDIX_hydrolase_dom"/>
</dbReference>
<dbReference type="PROSITE" id="PS00893">
    <property type="entry name" value="NUDIX_BOX"/>
    <property type="match status" value="1"/>
</dbReference>
<evidence type="ECO:0000256" key="5">
    <source>
        <dbReference type="ARBA" id="ARBA00022490"/>
    </source>
</evidence>
<dbReference type="Proteomes" id="UP000007879">
    <property type="component" value="Unassembled WGS sequence"/>
</dbReference>
<comment type="subcellular location">
    <subcellularLocation>
        <location evidence="3">Cytoplasm</location>
    </subcellularLocation>
    <subcellularLocation>
        <location evidence="2">Mitochondrion</location>
    </subcellularLocation>
    <subcellularLocation>
        <location evidence="1">Nucleus</location>
    </subcellularLocation>
</comment>
<organism evidence="12">
    <name type="scientific">Amphimedon queenslandica</name>
    <name type="common">Sponge</name>
    <dbReference type="NCBI Taxonomy" id="400682"/>
    <lineage>
        <taxon>Eukaryota</taxon>
        <taxon>Metazoa</taxon>
        <taxon>Porifera</taxon>
        <taxon>Demospongiae</taxon>
        <taxon>Heteroscleromorpha</taxon>
        <taxon>Haplosclerida</taxon>
        <taxon>Niphatidae</taxon>
        <taxon>Amphimedon</taxon>
    </lineage>
</organism>
<dbReference type="InterPro" id="IPR015797">
    <property type="entry name" value="NUDIX_hydrolase-like_dom_sf"/>
</dbReference>
<dbReference type="CDD" id="cd04670">
    <property type="entry name" value="NUDIX_ASFGF2_Nudt6"/>
    <property type="match status" value="1"/>
</dbReference>
<dbReference type="OrthoDB" id="447842at2759"/>
<evidence type="ECO:0000313" key="13">
    <source>
        <dbReference type="Proteomes" id="UP000007879"/>
    </source>
</evidence>
<dbReference type="GO" id="GO:0005634">
    <property type="term" value="C:nucleus"/>
    <property type="evidence" value="ECO:0007669"/>
    <property type="project" value="UniProtKB-SubCell"/>
</dbReference>
<feature type="domain" description="Nudix hydrolase" evidence="11">
    <location>
        <begin position="148"/>
        <end position="277"/>
    </location>
</feature>
<dbReference type="InterPro" id="IPR040618">
    <property type="entry name" value="Pre-Nudix"/>
</dbReference>
<evidence type="ECO:0000256" key="8">
    <source>
        <dbReference type="ARBA" id="ARBA00023242"/>
    </source>
</evidence>
<reference evidence="13" key="1">
    <citation type="journal article" date="2010" name="Nature">
        <title>The Amphimedon queenslandica genome and the evolution of animal complexity.</title>
        <authorList>
            <person name="Srivastava M."/>
            <person name="Simakov O."/>
            <person name="Chapman J."/>
            <person name="Fahey B."/>
            <person name="Gauthier M.E."/>
            <person name="Mitros T."/>
            <person name="Richards G.S."/>
            <person name="Conaco C."/>
            <person name="Dacre M."/>
            <person name="Hellsten U."/>
            <person name="Larroux C."/>
            <person name="Putnam N.H."/>
            <person name="Stanke M."/>
            <person name="Adamska M."/>
            <person name="Darling A."/>
            <person name="Degnan S.M."/>
            <person name="Oakley T.H."/>
            <person name="Plachetzki D.C."/>
            <person name="Zhai Y."/>
            <person name="Adamski M."/>
            <person name="Calcino A."/>
            <person name="Cummins S.F."/>
            <person name="Goodstein D.M."/>
            <person name="Harris C."/>
            <person name="Jackson D.J."/>
            <person name="Leys S.P."/>
            <person name="Shu S."/>
            <person name="Woodcroft B.J."/>
            <person name="Vervoort M."/>
            <person name="Kosik K.S."/>
            <person name="Manning G."/>
            <person name="Degnan B.M."/>
            <person name="Rokhsar D.S."/>
        </authorList>
    </citation>
    <scope>NUCLEOTIDE SEQUENCE [LARGE SCALE GENOMIC DNA]</scope>
</reference>
<evidence type="ECO:0000256" key="2">
    <source>
        <dbReference type="ARBA" id="ARBA00004173"/>
    </source>
</evidence>
<dbReference type="PRINTS" id="PR01356">
    <property type="entry name" value="GFGPROTEIN"/>
</dbReference>
<evidence type="ECO:0000256" key="3">
    <source>
        <dbReference type="ARBA" id="ARBA00004496"/>
    </source>
</evidence>
<dbReference type="SUPFAM" id="SSF55811">
    <property type="entry name" value="Nudix"/>
    <property type="match status" value="1"/>
</dbReference>
<keyword evidence="8" id="KW-0539">Nucleus</keyword>
<dbReference type="PANTHER" id="PTHR13994">
    <property type="entry name" value="NUDIX HYDROLASE RELATED"/>
    <property type="match status" value="1"/>
</dbReference>
<gene>
    <name evidence="12" type="primary">100639072</name>
</gene>
<dbReference type="GO" id="GO:0051287">
    <property type="term" value="F:NAD binding"/>
    <property type="evidence" value="ECO:0007669"/>
    <property type="project" value="TreeGrafter"/>
</dbReference>
<keyword evidence="7" id="KW-0496">Mitochondrion</keyword>
<evidence type="ECO:0000256" key="6">
    <source>
        <dbReference type="ARBA" id="ARBA00022801"/>
    </source>
</evidence>
<evidence type="ECO:0000259" key="11">
    <source>
        <dbReference type="PROSITE" id="PS51462"/>
    </source>
</evidence>
<dbReference type="PROSITE" id="PS51462">
    <property type="entry name" value="NUDIX"/>
    <property type="match status" value="1"/>
</dbReference>
<keyword evidence="13" id="KW-1185">Reference proteome</keyword>
<keyword evidence="5" id="KW-0963">Cytoplasm</keyword>
<protein>
    <recommendedName>
        <fullName evidence="10">Nucleoside diphosphate-linked moiety X motif 6</fullName>
    </recommendedName>
</protein>
<keyword evidence="6" id="KW-0378">Hydrolase</keyword>